<dbReference type="Proteomes" id="UP000231263">
    <property type="component" value="Unassembled WGS sequence"/>
</dbReference>
<protein>
    <submittedName>
        <fullName evidence="1">AmmeMemoRadiSam system protein B</fullName>
    </submittedName>
</protein>
<sequence>MKKLIVFVLAVLLLMVVVRIEKTKQNLNSESRAESKIVVGAIVPHHDLAEGLIEEAFQKMRQNADPATIILIGPNHYELGNTDAIINSDTLSTSLGKQLVREGYMSVDDSVMFEEYSVRVLLPYVQEYFPKAEVVSIILSSRHGISESAQLAQVLARENTLIIASVDFSHYLNLEQANINDEITYDAMLKKDYGQLSEMNSDYLDSPPSIITLLSVMDILGANDQIQLDHSNSAIILNEDIHSTTSYFTVLFQR</sequence>
<dbReference type="NCBIfam" id="TIGR04336">
    <property type="entry name" value="AmmeMemoSam_B"/>
    <property type="match status" value="1"/>
</dbReference>
<comment type="caution">
    <text evidence="1">The sequence shown here is derived from an EMBL/GenBank/DDBJ whole genome shotgun (WGS) entry which is preliminary data.</text>
</comment>
<evidence type="ECO:0000313" key="1">
    <source>
        <dbReference type="EMBL" id="PJA46704.1"/>
    </source>
</evidence>
<proteinExistence type="predicted"/>
<dbReference type="EMBL" id="PFWT01000009">
    <property type="protein sequence ID" value="PJA46704.1"/>
    <property type="molecule type" value="Genomic_DNA"/>
</dbReference>
<dbReference type="InterPro" id="IPR002737">
    <property type="entry name" value="MEMO1_fam"/>
</dbReference>
<dbReference type="Gene3D" id="3.40.830.10">
    <property type="entry name" value="LigB-like"/>
    <property type="match status" value="1"/>
</dbReference>
<gene>
    <name evidence="1" type="primary">amrB</name>
    <name evidence="1" type="ORF">CO173_02975</name>
</gene>
<dbReference type="Pfam" id="PF01875">
    <property type="entry name" value="Memo"/>
    <property type="match status" value="1"/>
</dbReference>
<dbReference type="AlphaFoldDB" id="A0A2M7XFQ0"/>
<accession>A0A2M7XFQ0</accession>
<dbReference type="SUPFAM" id="SSF53213">
    <property type="entry name" value="LigB-like"/>
    <property type="match status" value="1"/>
</dbReference>
<evidence type="ECO:0000313" key="2">
    <source>
        <dbReference type="Proteomes" id="UP000231263"/>
    </source>
</evidence>
<name>A0A2M7XFQ0_9BACT</name>
<organism evidence="1 2">
    <name type="scientific">Candidatus Uhrbacteria bacterium CG_4_9_14_3_um_filter_41_35</name>
    <dbReference type="NCBI Taxonomy" id="1975034"/>
    <lineage>
        <taxon>Bacteria</taxon>
        <taxon>Candidatus Uhriibacteriota</taxon>
    </lineage>
</organism>
<reference evidence="2" key="1">
    <citation type="submission" date="2017-09" db="EMBL/GenBank/DDBJ databases">
        <title>Depth-based differentiation of microbial function through sediment-hosted aquifers and enrichment of novel symbionts in the deep terrestrial subsurface.</title>
        <authorList>
            <person name="Probst A.J."/>
            <person name="Ladd B."/>
            <person name="Jarett J.K."/>
            <person name="Geller-Mcgrath D.E."/>
            <person name="Sieber C.M.K."/>
            <person name="Emerson J.B."/>
            <person name="Anantharaman K."/>
            <person name="Thomas B.C."/>
            <person name="Malmstrom R."/>
            <person name="Stieglmeier M."/>
            <person name="Klingl A."/>
            <person name="Woyke T."/>
            <person name="Ryan C.M."/>
            <person name="Banfield J.F."/>
        </authorList>
    </citation>
    <scope>NUCLEOTIDE SEQUENCE [LARGE SCALE GENOMIC DNA]</scope>
</reference>